<dbReference type="Proteomes" id="UP000256708">
    <property type="component" value="Unassembled WGS sequence"/>
</dbReference>
<keyword evidence="13" id="KW-1185">Reference proteome</keyword>
<dbReference type="SUPFAM" id="SSF74653">
    <property type="entry name" value="TolA/TonB C-terminal domain"/>
    <property type="match status" value="1"/>
</dbReference>
<dbReference type="PROSITE" id="PS51257">
    <property type="entry name" value="PROKAR_LIPOPROTEIN"/>
    <property type="match status" value="1"/>
</dbReference>
<dbReference type="NCBIfam" id="TIGR01352">
    <property type="entry name" value="tonB_Cterm"/>
    <property type="match status" value="1"/>
</dbReference>
<protein>
    <submittedName>
        <fullName evidence="12">Energy transducer TonB</fullName>
    </submittedName>
</protein>
<dbReference type="Gene3D" id="3.30.1150.10">
    <property type="match status" value="1"/>
</dbReference>
<feature type="chain" id="PRO_5017804257" evidence="10">
    <location>
        <begin position="26"/>
        <end position="157"/>
    </location>
</feature>
<feature type="domain" description="TonB C-terminal" evidence="11">
    <location>
        <begin position="66"/>
        <end position="157"/>
    </location>
</feature>
<dbReference type="PANTHER" id="PTHR33446:SF2">
    <property type="entry name" value="PROTEIN TONB"/>
    <property type="match status" value="1"/>
</dbReference>
<dbReference type="Pfam" id="PF03544">
    <property type="entry name" value="TonB_C"/>
    <property type="match status" value="1"/>
</dbReference>
<evidence type="ECO:0000256" key="7">
    <source>
        <dbReference type="ARBA" id="ARBA00022927"/>
    </source>
</evidence>
<evidence type="ECO:0000256" key="2">
    <source>
        <dbReference type="ARBA" id="ARBA00006555"/>
    </source>
</evidence>
<dbReference type="InterPro" id="IPR037682">
    <property type="entry name" value="TonB_C"/>
</dbReference>
<evidence type="ECO:0000256" key="8">
    <source>
        <dbReference type="ARBA" id="ARBA00022989"/>
    </source>
</evidence>
<evidence type="ECO:0000256" key="9">
    <source>
        <dbReference type="ARBA" id="ARBA00023136"/>
    </source>
</evidence>
<evidence type="ECO:0000259" key="11">
    <source>
        <dbReference type="PROSITE" id="PS52015"/>
    </source>
</evidence>
<dbReference type="AlphaFoldDB" id="A0A3D8L8S2"/>
<dbReference type="GO" id="GO:0031992">
    <property type="term" value="F:energy transducer activity"/>
    <property type="evidence" value="ECO:0007669"/>
    <property type="project" value="InterPro"/>
</dbReference>
<evidence type="ECO:0000313" key="13">
    <source>
        <dbReference type="Proteomes" id="UP000256708"/>
    </source>
</evidence>
<dbReference type="PANTHER" id="PTHR33446">
    <property type="entry name" value="PROTEIN TONB-RELATED"/>
    <property type="match status" value="1"/>
</dbReference>
<dbReference type="GO" id="GO:0055085">
    <property type="term" value="P:transmembrane transport"/>
    <property type="evidence" value="ECO:0007669"/>
    <property type="project" value="InterPro"/>
</dbReference>
<comment type="subcellular location">
    <subcellularLocation>
        <location evidence="1">Cell inner membrane</location>
        <topology evidence="1">Single-pass membrane protein</topology>
        <orientation evidence="1">Periplasmic side</orientation>
    </subcellularLocation>
</comment>
<dbReference type="InterPro" id="IPR006260">
    <property type="entry name" value="TonB/TolA_C"/>
</dbReference>
<keyword evidence="4" id="KW-1003">Cell membrane</keyword>
<organism evidence="12 13">
    <name type="scientific">Pontibacter diazotrophicus</name>
    <dbReference type="NCBI Taxonomy" id="1400979"/>
    <lineage>
        <taxon>Bacteria</taxon>
        <taxon>Pseudomonadati</taxon>
        <taxon>Bacteroidota</taxon>
        <taxon>Cytophagia</taxon>
        <taxon>Cytophagales</taxon>
        <taxon>Hymenobacteraceae</taxon>
        <taxon>Pontibacter</taxon>
    </lineage>
</organism>
<dbReference type="InterPro" id="IPR003538">
    <property type="entry name" value="TonB"/>
</dbReference>
<keyword evidence="5" id="KW-0997">Cell inner membrane</keyword>
<evidence type="ECO:0000256" key="1">
    <source>
        <dbReference type="ARBA" id="ARBA00004383"/>
    </source>
</evidence>
<dbReference type="InterPro" id="IPR051045">
    <property type="entry name" value="TonB-dependent_transducer"/>
</dbReference>
<dbReference type="PROSITE" id="PS52015">
    <property type="entry name" value="TONB_CTD"/>
    <property type="match status" value="1"/>
</dbReference>
<evidence type="ECO:0000256" key="3">
    <source>
        <dbReference type="ARBA" id="ARBA00022448"/>
    </source>
</evidence>
<keyword evidence="7" id="KW-0653">Protein transport</keyword>
<dbReference type="GO" id="GO:0015891">
    <property type="term" value="P:siderophore transport"/>
    <property type="evidence" value="ECO:0007669"/>
    <property type="project" value="InterPro"/>
</dbReference>
<dbReference type="GO" id="GO:0015031">
    <property type="term" value="P:protein transport"/>
    <property type="evidence" value="ECO:0007669"/>
    <property type="project" value="UniProtKB-KW"/>
</dbReference>
<evidence type="ECO:0000313" key="12">
    <source>
        <dbReference type="EMBL" id="RDV13733.1"/>
    </source>
</evidence>
<keyword evidence="10" id="KW-0732">Signal</keyword>
<sequence length="157" mass="17239">MIMKNHTLTKTALHVFFSACLFATASCSTDEDPTAVAVQQQEKATVKRTDASKPYTYVEQMPEFKGGNEALLSFLGTNIKYPEAAQEAKVEGLTVVKFTVEENGSVTNIQTVKSLSPETDQEAVRVVKMTSGNWAPGKQDGETVRVDYTLPIRFALK</sequence>
<evidence type="ECO:0000256" key="6">
    <source>
        <dbReference type="ARBA" id="ARBA00022692"/>
    </source>
</evidence>
<proteinExistence type="inferred from homology"/>
<comment type="similarity">
    <text evidence="2">Belongs to the TonB family.</text>
</comment>
<keyword evidence="6" id="KW-0812">Transmembrane</keyword>
<dbReference type="EMBL" id="QRGR01000021">
    <property type="protein sequence ID" value="RDV13733.1"/>
    <property type="molecule type" value="Genomic_DNA"/>
</dbReference>
<dbReference type="PRINTS" id="PR01374">
    <property type="entry name" value="TONBPROTEIN"/>
</dbReference>
<comment type="caution">
    <text evidence="12">The sequence shown here is derived from an EMBL/GenBank/DDBJ whole genome shotgun (WGS) entry which is preliminary data.</text>
</comment>
<dbReference type="GO" id="GO:0030288">
    <property type="term" value="C:outer membrane-bounded periplasmic space"/>
    <property type="evidence" value="ECO:0007669"/>
    <property type="project" value="InterPro"/>
</dbReference>
<name>A0A3D8L8S2_9BACT</name>
<feature type="signal peptide" evidence="10">
    <location>
        <begin position="1"/>
        <end position="25"/>
    </location>
</feature>
<gene>
    <name evidence="12" type="ORF">DXT99_18405</name>
</gene>
<accession>A0A3D8L8S2</accession>
<evidence type="ECO:0000256" key="10">
    <source>
        <dbReference type="SAM" id="SignalP"/>
    </source>
</evidence>
<dbReference type="GO" id="GO:0098797">
    <property type="term" value="C:plasma membrane protein complex"/>
    <property type="evidence" value="ECO:0007669"/>
    <property type="project" value="TreeGrafter"/>
</dbReference>
<keyword evidence="9" id="KW-0472">Membrane</keyword>
<keyword evidence="8" id="KW-1133">Transmembrane helix</keyword>
<reference evidence="13" key="1">
    <citation type="submission" date="2018-08" db="EMBL/GenBank/DDBJ databases">
        <authorList>
            <person name="Liu Z.-W."/>
            <person name="Du Z.-J."/>
        </authorList>
    </citation>
    <scope>NUCLEOTIDE SEQUENCE [LARGE SCALE GENOMIC DNA]</scope>
    <source>
        <strain evidence="13">H4X</strain>
    </source>
</reference>
<evidence type="ECO:0000256" key="4">
    <source>
        <dbReference type="ARBA" id="ARBA00022475"/>
    </source>
</evidence>
<evidence type="ECO:0000256" key="5">
    <source>
        <dbReference type="ARBA" id="ARBA00022519"/>
    </source>
</evidence>
<dbReference type="OrthoDB" id="1039448at2"/>
<keyword evidence="3" id="KW-0813">Transport</keyword>